<comment type="cofactor">
    <cofactor evidence="3">
        <name>Co(2+)</name>
        <dbReference type="ChEBI" id="CHEBI:48828"/>
    </cofactor>
</comment>
<evidence type="ECO:0000313" key="9">
    <source>
        <dbReference type="EMBL" id="BEQ15298.1"/>
    </source>
</evidence>
<evidence type="ECO:0000256" key="4">
    <source>
        <dbReference type="ARBA" id="ARBA00011738"/>
    </source>
</evidence>
<dbReference type="RefSeq" id="WP_338599516.1">
    <property type="nucleotide sequence ID" value="NZ_AP028679.1"/>
</dbReference>
<dbReference type="InterPro" id="IPR039356">
    <property type="entry name" value="YfbR/HDDC2"/>
</dbReference>
<gene>
    <name evidence="9" type="ORF">FAK_23640</name>
</gene>
<dbReference type="EC" id="3.1.3.89" evidence="5"/>
<dbReference type="PANTHER" id="PTHR11845">
    <property type="entry name" value="5'-DEOXYNUCLEOTIDASE HDDC2"/>
    <property type="match status" value="1"/>
</dbReference>
<dbReference type="PANTHER" id="PTHR11845:SF13">
    <property type="entry name" value="5'-DEOXYNUCLEOTIDASE HDDC2"/>
    <property type="match status" value="1"/>
</dbReference>
<organism evidence="9 10">
    <name type="scientific">Desulfoferula mesophila</name>
    <dbReference type="NCBI Taxonomy" id="3058419"/>
    <lineage>
        <taxon>Bacteria</taxon>
        <taxon>Pseudomonadati</taxon>
        <taxon>Thermodesulfobacteriota</taxon>
        <taxon>Desulfarculia</taxon>
        <taxon>Desulfarculales</taxon>
        <taxon>Desulfarculaceae</taxon>
        <taxon>Desulfoferula</taxon>
    </lineage>
</organism>
<sequence>MKALARLLFEAGMLKKMPRTGYPFLGSGGESIADHCFRAALLGYLLALEVEGVDETRVALLLLHHDLAEARTGDLNYMNKRYCTVDEDKALEHATRDLPEATATRIKELAQEFNQCRTPEARLAKDADQLDLLIELKEQQDLGNIYAKHWIHYALKRLHTEAAKELAQAVLTTDWTDWWFEKRDDLWVHNHDNGDESVL</sequence>
<feature type="domain" description="HD/PDEase" evidence="8">
    <location>
        <begin position="28"/>
        <end position="142"/>
    </location>
</feature>
<keyword evidence="6" id="KW-0479">Metal-binding</keyword>
<evidence type="ECO:0000256" key="3">
    <source>
        <dbReference type="ARBA" id="ARBA00001941"/>
    </source>
</evidence>
<dbReference type="InterPro" id="IPR006674">
    <property type="entry name" value="HD_domain"/>
</dbReference>
<keyword evidence="7" id="KW-0378">Hydrolase</keyword>
<dbReference type="GO" id="GO:0005737">
    <property type="term" value="C:cytoplasm"/>
    <property type="evidence" value="ECO:0007669"/>
    <property type="project" value="TreeGrafter"/>
</dbReference>
<keyword evidence="10" id="KW-1185">Reference proteome</keyword>
<reference evidence="10" key="1">
    <citation type="journal article" date="2023" name="Arch. Microbiol.">
        <title>Desulfoferula mesophilus gen. nov. sp. nov., a mesophilic sulfate-reducing bacterium isolated from a brackish lake sediment.</title>
        <authorList>
            <person name="Watanabe T."/>
            <person name="Yabe T."/>
            <person name="Tsuji J.M."/>
            <person name="Fukui M."/>
        </authorList>
    </citation>
    <scope>NUCLEOTIDE SEQUENCE [LARGE SCALE GENOMIC DNA]</scope>
    <source>
        <strain evidence="10">12FAK</strain>
    </source>
</reference>
<name>A0AAU9F020_9BACT</name>
<evidence type="ECO:0000256" key="1">
    <source>
        <dbReference type="ARBA" id="ARBA00001638"/>
    </source>
</evidence>
<dbReference type="InterPro" id="IPR003607">
    <property type="entry name" value="HD/PDEase_dom"/>
</dbReference>
<dbReference type="Gene3D" id="1.10.3210.10">
    <property type="entry name" value="Hypothetical protein af1432"/>
    <property type="match status" value="1"/>
</dbReference>
<dbReference type="GO" id="GO:0046872">
    <property type="term" value="F:metal ion binding"/>
    <property type="evidence" value="ECO:0007669"/>
    <property type="project" value="UniProtKB-KW"/>
</dbReference>
<dbReference type="KEGG" id="dmp:FAK_23640"/>
<comment type="subunit">
    <text evidence="4">Homodimer.</text>
</comment>
<protein>
    <recommendedName>
        <fullName evidence="5">5'-deoxynucleotidase</fullName>
        <ecNumber evidence="5">3.1.3.89</ecNumber>
    </recommendedName>
</protein>
<dbReference type="SUPFAM" id="SSF109604">
    <property type="entry name" value="HD-domain/PDEase-like"/>
    <property type="match status" value="1"/>
</dbReference>
<evidence type="ECO:0000256" key="7">
    <source>
        <dbReference type="ARBA" id="ARBA00022801"/>
    </source>
</evidence>
<evidence type="ECO:0000259" key="8">
    <source>
        <dbReference type="SMART" id="SM00471"/>
    </source>
</evidence>
<comment type="cofactor">
    <cofactor evidence="2">
        <name>Mn(2+)</name>
        <dbReference type="ChEBI" id="CHEBI:29035"/>
    </cofactor>
</comment>
<evidence type="ECO:0000256" key="6">
    <source>
        <dbReference type="ARBA" id="ARBA00022723"/>
    </source>
</evidence>
<evidence type="ECO:0000313" key="10">
    <source>
        <dbReference type="Proteomes" id="UP001366166"/>
    </source>
</evidence>
<accession>A0AAU9F020</accession>
<proteinExistence type="predicted"/>
<dbReference type="GO" id="GO:0002953">
    <property type="term" value="F:5'-deoxynucleotidase activity"/>
    <property type="evidence" value="ECO:0007669"/>
    <property type="project" value="UniProtKB-EC"/>
</dbReference>
<dbReference type="Proteomes" id="UP001366166">
    <property type="component" value="Chromosome"/>
</dbReference>
<dbReference type="EMBL" id="AP028679">
    <property type="protein sequence ID" value="BEQ15298.1"/>
    <property type="molecule type" value="Genomic_DNA"/>
</dbReference>
<dbReference type="SMART" id="SM00471">
    <property type="entry name" value="HDc"/>
    <property type="match status" value="1"/>
</dbReference>
<evidence type="ECO:0000256" key="2">
    <source>
        <dbReference type="ARBA" id="ARBA00001936"/>
    </source>
</evidence>
<dbReference type="AlphaFoldDB" id="A0AAU9F020"/>
<evidence type="ECO:0000256" key="5">
    <source>
        <dbReference type="ARBA" id="ARBA00012964"/>
    </source>
</evidence>
<comment type="catalytic activity">
    <reaction evidence="1">
        <text>a 2'-deoxyribonucleoside 5'-phosphate + H2O = a 2'-deoxyribonucleoside + phosphate</text>
        <dbReference type="Rhea" id="RHEA:36167"/>
        <dbReference type="ChEBI" id="CHEBI:15377"/>
        <dbReference type="ChEBI" id="CHEBI:18274"/>
        <dbReference type="ChEBI" id="CHEBI:43474"/>
        <dbReference type="ChEBI" id="CHEBI:65317"/>
        <dbReference type="EC" id="3.1.3.89"/>
    </reaction>
</comment>
<dbReference type="Pfam" id="PF13023">
    <property type="entry name" value="HD_3"/>
    <property type="match status" value="1"/>
</dbReference>